<gene>
    <name evidence="4" type="ORF">LLY24_07415</name>
</gene>
<comment type="caution">
    <text evidence="4">The sequence shown here is derived from an EMBL/GenBank/DDBJ whole genome shotgun (WGS) entry which is preliminary data.</text>
</comment>
<evidence type="ECO:0000256" key="2">
    <source>
        <dbReference type="ARBA" id="ARBA00022679"/>
    </source>
</evidence>
<protein>
    <submittedName>
        <fullName evidence="4">Glycosyltransferase family 8 protein</fullName>
    </submittedName>
</protein>
<dbReference type="InterPro" id="IPR002495">
    <property type="entry name" value="Glyco_trans_8"/>
</dbReference>
<dbReference type="CDD" id="cd04194">
    <property type="entry name" value="GT8_A4GalT_like"/>
    <property type="match status" value="1"/>
</dbReference>
<dbReference type="InterPro" id="IPR029044">
    <property type="entry name" value="Nucleotide-diphossugar_trans"/>
</dbReference>
<proteinExistence type="predicted"/>
<dbReference type="EMBL" id="JAJISC010000003">
    <property type="protein sequence ID" value="MCS2609142.1"/>
    <property type="molecule type" value="Genomic_DNA"/>
</dbReference>
<keyword evidence="1" id="KW-0328">Glycosyltransferase</keyword>
<reference evidence="4" key="1">
    <citation type="submission" date="2021-11" db="EMBL/GenBank/DDBJ databases">
        <title>Halomonas sp., isolated from a coastal aquaculture zone in Dongshan Bay.</title>
        <authorList>
            <person name="Lin W."/>
        </authorList>
    </citation>
    <scope>NUCLEOTIDE SEQUENCE</scope>
    <source>
        <strain evidence="4">Yzlin-01</strain>
    </source>
</reference>
<dbReference type="Pfam" id="PF01501">
    <property type="entry name" value="Glyco_transf_8"/>
    <property type="match status" value="1"/>
</dbReference>
<name>A0ABT2EET8_9GAMM</name>
<dbReference type="PANTHER" id="PTHR13778:SF47">
    <property type="entry name" value="LIPOPOLYSACCHARIDE 1,3-GALACTOSYLTRANSFERASE"/>
    <property type="match status" value="1"/>
</dbReference>
<dbReference type="InterPro" id="IPR050748">
    <property type="entry name" value="Glycosyltrans_8_dom-fam"/>
</dbReference>
<dbReference type="SUPFAM" id="SSF53448">
    <property type="entry name" value="Nucleotide-diphospho-sugar transferases"/>
    <property type="match status" value="2"/>
</dbReference>
<accession>A0ABT2EET8</accession>
<keyword evidence="3" id="KW-0479">Metal-binding</keyword>
<sequence>MKTKLEEANKLFKEGKYEQALSRYQKLPNAAHNYIYDINIDICKREIIEKEKIKVDHAKLSGVNIAFITDANYLMATYIAMHSIVSKRNTDYNYNIYLFLVDLDKAEAEAFNKLKRKNLKIFIMEYSECTKEFAIKKEGFHVSTAAVVKFQLSEILKDCDRVLYLDGDIIVQGDLVDFYNKSLENVYGAVVEDIKPKLKYKPSILKKLDIEKHDAYFNSGVMLLNLSKLREEKVADKLFEYRRSGINFFMDQDALNVVFRSKLNFLPIRYNFLTTLSSVFDIREINREYGIRYHYNSFDEALNDAEVIHYASKNKPWKGAKDIYTETWLKHFIASKAYERFPAIHQVQHDFLSSEYIVSLTSYPARIKSVHFTIESILSQSFKADKVVLWLASEQFPNKENDLPSNLVCLKEKGLYIKWCEDIRSYKKLIPALRDYPDAVIVTADDDLIYEKNWLSNIVASYLQEPKSIHCYRAHEVTFDSFGRIVKYNSWRKNIQNKISSPTNFFTGCGGVLYPPRILHKDVFKKEAYYELCQHGDDIWFWGMAVINDVKIKIVKGKKFKLNFVPESQDVALWHENDVNGRNDVMINNLLLTYPDIVSKIKGDEREVI</sequence>
<evidence type="ECO:0000313" key="5">
    <source>
        <dbReference type="Proteomes" id="UP001165542"/>
    </source>
</evidence>
<dbReference type="Proteomes" id="UP001165542">
    <property type="component" value="Unassembled WGS sequence"/>
</dbReference>
<keyword evidence="2" id="KW-0808">Transferase</keyword>
<evidence type="ECO:0000256" key="3">
    <source>
        <dbReference type="ARBA" id="ARBA00022723"/>
    </source>
</evidence>
<dbReference type="Gene3D" id="3.90.550.10">
    <property type="entry name" value="Spore Coat Polysaccharide Biosynthesis Protein SpsA, Chain A"/>
    <property type="match status" value="1"/>
</dbReference>
<keyword evidence="5" id="KW-1185">Reference proteome</keyword>
<dbReference type="PANTHER" id="PTHR13778">
    <property type="entry name" value="GLYCOSYLTRANSFERASE 8 DOMAIN-CONTAINING PROTEIN"/>
    <property type="match status" value="1"/>
</dbReference>
<organism evidence="4 5">
    <name type="scientific">Halomonas dongshanensis</name>
    <dbReference type="NCBI Taxonomy" id="2890835"/>
    <lineage>
        <taxon>Bacteria</taxon>
        <taxon>Pseudomonadati</taxon>
        <taxon>Pseudomonadota</taxon>
        <taxon>Gammaproteobacteria</taxon>
        <taxon>Oceanospirillales</taxon>
        <taxon>Halomonadaceae</taxon>
        <taxon>Halomonas</taxon>
    </lineage>
</organism>
<evidence type="ECO:0000313" key="4">
    <source>
        <dbReference type="EMBL" id="MCS2609142.1"/>
    </source>
</evidence>
<evidence type="ECO:0000256" key="1">
    <source>
        <dbReference type="ARBA" id="ARBA00022676"/>
    </source>
</evidence>
<dbReference type="RefSeq" id="WP_259035650.1">
    <property type="nucleotide sequence ID" value="NZ_JAJISC010000003.1"/>
</dbReference>